<organism evidence="2 3">
    <name type="scientific">Aphanomyces astaci</name>
    <name type="common">Crayfish plague agent</name>
    <dbReference type="NCBI Taxonomy" id="112090"/>
    <lineage>
        <taxon>Eukaryota</taxon>
        <taxon>Sar</taxon>
        <taxon>Stramenopiles</taxon>
        <taxon>Oomycota</taxon>
        <taxon>Saprolegniomycetes</taxon>
        <taxon>Saprolegniales</taxon>
        <taxon>Verrucalvaceae</taxon>
        <taxon>Aphanomyces</taxon>
    </lineage>
</organism>
<dbReference type="Proteomes" id="UP000284702">
    <property type="component" value="Unassembled WGS sequence"/>
</dbReference>
<keyword evidence="1" id="KW-0472">Membrane</keyword>
<name>A0A425DJY6_APHAT</name>
<protein>
    <submittedName>
        <fullName evidence="2">Uncharacterized protein</fullName>
    </submittedName>
</protein>
<gene>
    <name evidence="2" type="ORF">B5M09_013781</name>
</gene>
<keyword evidence="1" id="KW-1133">Transmembrane helix</keyword>
<keyword evidence="3" id="KW-1185">Reference proteome</keyword>
<sequence length="100" mass="10926">MPTGASSTSHLLQLPAVLDRRGGSLVQTLLVGLSLLLLCVHHLLVGMSRLGADSILRVVQTRGLFVDSCLHLIAQVLTQPLNGSDFWGVGRERQRTSWKR</sequence>
<evidence type="ECO:0000313" key="2">
    <source>
        <dbReference type="EMBL" id="RQM29485.1"/>
    </source>
</evidence>
<dbReference type="EMBL" id="MZMZ02001332">
    <property type="protein sequence ID" value="RQM29485.1"/>
    <property type="molecule type" value="Genomic_DNA"/>
</dbReference>
<dbReference type="AlphaFoldDB" id="A0A425DJY6"/>
<reference evidence="2" key="1">
    <citation type="submission" date="2018-07" db="EMBL/GenBank/DDBJ databases">
        <title>Annotation of Aphanomyces astaci genome assembly.</title>
        <authorList>
            <person name="Studholme D.J."/>
        </authorList>
    </citation>
    <scope>NUCLEOTIDE SEQUENCE [LARGE SCALE GENOMIC DNA]</scope>
    <source>
        <strain evidence="2">Pc</strain>
    </source>
</reference>
<evidence type="ECO:0000256" key="1">
    <source>
        <dbReference type="SAM" id="Phobius"/>
    </source>
</evidence>
<comment type="caution">
    <text evidence="2">The sequence shown here is derived from an EMBL/GenBank/DDBJ whole genome shotgun (WGS) entry which is preliminary data.</text>
</comment>
<feature type="transmembrane region" description="Helical" evidence="1">
    <location>
        <begin position="25"/>
        <end position="45"/>
    </location>
</feature>
<proteinExistence type="predicted"/>
<accession>A0A425DJY6</accession>
<keyword evidence="1" id="KW-0812">Transmembrane</keyword>
<evidence type="ECO:0000313" key="3">
    <source>
        <dbReference type="Proteomes" id="UP000284702"/>
    </source>
</evidence>